<dbReference type="GeneID" id="26837108"/>
<dbReference type="SMART" id="SM00014">
    <property type="entry name" value="acidPPc"/>
    <property type="match status" value="1"/>
</dbReference>
<sequence>MVSSSILRSKVIQKPYQLFHYYFLLEKQRGSTLSDLSFETNCKISIDKFRHHQWTINEVCHYGFLVSIIFFVFIIFPASFLIKLPILCAFSICFIIPLTSQFFVHALPIFTWLAFYFSAGKIPPSWRPAISVKILPAMETVLYGDNLSNVLAEVTNSTLDVFAWIPYGILHFSAPFVVAIFIFLFSPPTSLRSFGFAFGYMNLVGVIIQILFPAAPPWYKNLYGLQPANYSMSGSPGGLGRIDEILGVDMYTTAFSNSPIIFGAFPSLHSGCIVMDVLFLCWLFPKLRVVWWSWAAWLWWSTMYLTHHYFIDLIGGAVLSIVVFNYTRYMHLPVIDHSKFSRWSYTEVYKIDINESDPLSISFNNASNNDIEAQPLSSFLSPAVNNYPYFYNQATNNTNNEFEMSTFSRSRQASRSLITPLPSSTGGRSSSSVNLPVTNEESRETEDADSSLLENSSTLSVFEGENDNNNFISSAASSTSLDDVESTSNAQSNAIANAISNANDKKQKYTVKNR</sequence>
<protein>
    <recommendedName>
        <fullName evidence="7">Phosphatidic acid phosphatase type 2/haloperoxidase domain-containing protein</fullName>
    </recommendedName>
</protein>
<proteinExistence type="predicted"/>
<feature type="compositionally biased region" description="Low complexity" evidence="5">
    <location>
        <begin position="423"/>
        <end position="432"/>
    </location>
</feature>
<keyword evidence="9" id="KW-1185">Reference proteome</keyword>
<feature type="domain" description="Phosphatidic acid phosphatase type 2/haloperoxidase" evidence="7">
    <location>
        <begin position="191"/>
        <end position="328"/>
    </location>
</feature>
<accession>A0A0V1Q6R2</accession>
<dbReference type="PANTHER" id="PTHR31310:SF11">
    <property type="entry name" value="INOSITOL PHOSPHORYLCERAMIDE SYNTHASE CATALYTIC SUBUNIT AUR1"/>
    <property type="match status" value="1"/>
</dbReference>
<feature type="transmembrane region" description="Helical" evidence="6">
    <location>
        <begin position="164"/>
        <end position="185"/>
    </location>
</feature>
<keyword evidence="2 6" id="KW-0812">Transmembrane</keyword>
<dbReference type="PANTHER" id="PTHR31310">
    <property type="match status" value="1"/>
</dbReference>
<dbReference type="InterPro" id="IPR036938">
    <property type="entry name" value="PAP2/HPO_sf"/>
</dbReference>
<evidence type="ECO:0000256" key="3">
    <source>
        <dbReference type="ARBA" id="ARBA00022989"/>
    </source>
</evidence>
<dbReference type="GO" id="GO:0006676">
    <property type="term" value="P:mannosyl diphosphorylinositol ceramide metabolic process"/>
    <property type="evidence" value="ECO:0007669"/>
    <property type="project" value="TreeGrafter"/>
</dbReference>
<dbReference type="GO" id="GO:0016020">
    <property type="term" value="C:membrane"/>
    <property type="evidence" value="ECO:0007669"/>
    <property type="project" value="UniProtKB-SubCell"/>
</dbReference>
<dbReference type="Proteomes" id="UP000054251">
    <property type="component" value="Unassembled WGS sequence"/>
</dbReference>
<dbReference type="GO" id="GO:0070916">
    <property type="term" value="C:inositol phosphoceramide synthase complex"/>
    <property type="evidence" value="ECO:0007669"/>
    <property type="project" value="TreeGrafter"/>
</dbReference>
<evidence type="ECO:0000256" key="4">
    <source>
        <dbReference type="ARBA" id="ARBA00023136"/>
    </source>
</evidence>
<evidence type="ECO:0000313" key="9">
    <source>
        <dbReference type="Proteomes" id="UP000054251"/>
    </source>
</evidence>
<dbReference type="RefSeq" id="XP_015470330.1">
    <property type="nucleotide sequence ID" value="XM_015608929.1"/>
</dbReference>
<dbReference type="OrthoDB" id="5784at2759"/>
<dbReference type="GO" id="GO:0030148">
    <property type="term" value="P:sphingolipid biosynthetic process"/>
    <property type="evidence" value="ECO:0007669"/>
    <property type="project" value="TreeGrafter"/>
</dbReference>
<dbReference type="InterPro" id="IPR000326">
    <property type="entry name" value="PAP2/HPO"/>
</dbReference>
<dbReference type="EMBL" id="LMYN01000001">
    <property type="protein sequence ID" value="KSA04228.1"/>
    <property type="molecule type" value="Genomic_DNA"/>
</dbReference>
<feature type="region of interest" description="Disordered" evidence="5">
    <location>
        <begin position="415"/>
        <end position="454"/>
    </location>
</feature>
<dbReference type="InterPro" id="IPR026841">
    <property type="entry name" value="Aur1/Ipt1"/>
</dbReference>
<evidence type="ECO:0000256" key="1">
    <source>
        <dbReference type="ARBA" id="ARBA00004141"/>
    </source>
</evidence>
<gene>
    <name evidence="8" type="ORF">AC631_00099</name>
</gene>
<keyword evidence="3 6" id="KW-1133">Transmembrane helix</keyword>
<dbReference type="Pfam" id="PF14378">
    <property type="entry name" value="PAP2_3"/>
    <property type="match status" value="1"/>
</dbReference>
<organism evidence="8 9">
    <name type="scientific">Debaryomyces fabryi</name>
    <dbReference type="NCBI Taxonomy" id="58627"/>
    <lineage>
        <taxon>Eukaryota</taxon>
        <taxon>Fungi</taxon>
        <taxon>Dikarya</taxon>
        <taxon>Ascomycota</taxon>
        <taxon>Saccharomycotina</taxon>
        <taxon>Pichiomycetes</taxon>
        <taxon>Debaryomycetaceae</taxon>
        <taxon>Debaryomyces</taxon>
    </lineage>
</organism>
<dbReference type="AlphaFoldDB" id="A0A0V1Q6R2"/>
<name>A0A0V1Q6R2_9ASCO</name>
<feature type="transmembrane region" description="Helical" evidence="6">
    <location>
        <begin position="62"/>
        <end position="82"/>
    </location>
</feature>
<dbReference type="CDD" id="cd03386">
    <property type="entry name" value="PAP2_Aur1_like"/>
    <property type="match status" value="1"/>
</dbReference>
<dbReference type="Gene3D" id="1.20.144.10">
    <property type="entry name" value="Phosphatidic acid phosphatase type 2/haloperoxidase"/>
    <property type="match status" value="1"/>
</dbReference>
<evidence type="ECO:0000259" key="7">
    <source>
        <dbReference type="SMART" id="SM00014"/>
    </source>
</evidence>
<comment type="caution">
    <text evidence="8">The sequence shown here is derived from an EMBL/GenBank/DDBJ whole genome shotgun (WGS) entry which is preliminary data.</text>
</comment>
<reference evidence="8 9" key="1">
    <citation type="submission" date="2015-11" db="EMBL/GenBank/DDBJ databases">
        <title>The genome of Debaryomyces fabryi.</title>
        <authorList>
            <person name="Tafer H."/>
            <person name="Lopandic K."/>
        </authorList>
    </citation>
    <scope>NUCLEOTIDE SEQUENCE [LARGE SCALE GENOMIC DNA]</scope>
    <source>
        <strain evidence="8 9">CBS 789</strain>
    </source>
</reference>
<feature type="transmembrane region" description="Helical" evidence="6">
    <location>
        <begin position="197"/>
        <end position="215"/>
    </location>
</feature>
<evidence type="ECO:0000256" key="5">
    <source>
        <dbReference type="SAM" id="MobiDB-lite"/>
    </source>
</evidence>
<keyword evidence="4 6" id="KW-0472">Membrane</keyword>
<evidence type="ECO:0000256" key="6">
    <source>
        <dbReference type="SAM" id="Phobius"/>
    </source>
</evidence>
<evidence type="ECO:0000256" key="2">
    <source>
        <dbReference type="ARBA" id="ARBA00022692"/>
    </source>
</evidence>
<feature type="transmembrane region" description="Helical" evidence="6">
    <location>
        <begin position="89"/>
        <end position="117"/>
    </location>
</feature>
<dbReference type="SUPFAM" id="SSF48317">
    <property type="entry name" value="Acid phosphatase/Vanadium-dependent haloperoxidase"/>
    <property type="match status" value="1"/>
</dbReference>
<evidence type="ECO:0000313" key="8">
    <source>
        <dbReference type="EMBL" id="KSA04228.1"/>
    </source>
</evidence>
<feature type="transmembrane region" description="Helical" evidence="6">
    <location>
        <begin position="289"/>
        <end position="307"/>
    </location>
</feature>
<dbReference type="InterPro" id="IPR052185">
    <property type="entry name" value="IPC_Synthase-Related"/>
</dbReference>
<feature type="transmembrane region" description="Helical" evidence="6">
    <location>
        <begin position="260"/>
        <end position="282"/>
    </location>
</feature>
<comment type="subcellular location">
    <subcellularLocation>
        <location evidence="1">Membrane</location>
        <topology evidence="1">Multi-pass membrane protein</topology>
    </subcellularLocation>
</comment>